<protein>
    <submittedName>
        <fullName evidence="1">Uncharacterized protein</fullName>
    </submittedName>
</protein>
<dbReference type="EMBL" id="MJBS01000036">
    <property type="protein sequence ID" value="OHE99445.1"/>
    <property type="molecule type" value="Genomic_DNA"/>
</dbReference>
<accession>A0A1G4BDP7</accession>
<dbReference type="GeneID" id="34558399"/>
<sequence>MTDKTREDHDQRAPRGHVFGFWKMACAGPSTANWDTAWISEPIIPLCQRGTPEQNLVKEHEGWGSVAGEVMDDKGEESSNIEANAVASSTHFPYPATSLPPPVADFDFRVAVSFGVQETEVIEDGPEKVELTEGVCGSWSGSFGSGLVITGGHDLDKTKLKESSLHEIVTACRLQTSDREPAILEMGTRGFLAGPTDILDGIAHRPDGETRIDPRRYSYRMVINLTTTDERYAEKVEGVLWVGSGMWDRDELVIDAYRID</sequence>
<gene>
    <name evidence="1" type="ORF">CORC01_05245</name>
</gene>
<dbReference type="OrthoDB" id="3549121at2759"/>
<dbReference type="AlphaFoldDB" id="A0A1G4BDP7"/>
<dbReference type="Proteomes" id="UP000176998">
    <property type="component" value="Unassembled WGS sequence"/>
</dbReference>
<evidence type="ECO:0000313" key="1">
    <source>
        <dbReference type="EMBL" id="OHE99445.1"/>
    </source>
</evidence>
<dbReference type="STRING" id="1209926.A0A1G4BDP7"/>
<proteinExistence type="predicted"/>
<comment type="caution">
    <text evidence="1">The sequence shown here is derived from an EMBL/GenBank/DDBJ whole genome shotgun (WGS) entry which is preliminary data.</text>
</comment>
<dbReference type="Gene3D" id="2.40.160.20">
    <property type="match status" value="1"/>
</dbReference>
<evidence type="ECO:0000313" key="2">
    <source>
        <dbReference type="Proteomes" id="UP000176998"/>
    </source>
</evidence>
<dbReference type="PANTHER" id="PTHR37315:SF1">
    <property type="entry name" value="UPF0311 PROTEIN BLR7842"/>
    <property type="match status" value="1"/>
</dbReference>
<keyword evidence="2" id="KW-1185">Reference proteome</keyword>
<reference evidence="1 2" key="1">
    <citation type="submission" date="2016-09" db="EMBL/GenBank/DDBJ databases">
        <authorList>
            <person name="Capua I."/>
            <person name="De Benedictis P."/>
            <person name="Joannis T."/>
            <person name="Lombin L.H."/>
            <person name="Cattoli G."/>
        </authorList>
    </citation>
    <scope>NUCLEOTIDE SEQUENCE [LARGE SCALE GENOMIC DNA]</scope>
    <source>
        <strain evidence="1 2">IMI 309357</strain>
    </source>
</reference>
<dbReference type="RefSeq" id="XP_022476594.1">
    <property type="nucleotide sequence ID" value="XM_022616889.1"/>
</dbReference>
<dbReference type="InterPro" id="IPR020915">
    <property type="entry name" value="UPF0311"/>
</dbReference>
<name>A0A1G4BDP7_9PEZI</name>
<organism evidence="1 2">
    <name type="scientific">Colletotrichum orchidophilum</name>
    <dbReference type="NCBI Taxonomy" id="1209926"/>
    <lineage>
        <taxon>Eukaryota</taxon>
        <taxon>Fungi</taxon>
        <taxon>Dikarya</taxon>
        <taxon>Ascomycota</taxon>
        <taxon>Pezizomycotina</taxon>
        <taxon>Sordariomycetes</taxon>
        <taxon>Hypocreomycetidae</taxon>
        <taxon>Glomerellales</taxon>
        <taxon>Glomerellaceae</taxon>
        <taxon>Colletotrichum</taxon>
    </lineage>
</organism>
<dbReference type="Pfam" id="PF11578">
    <property type="entry name" value="DUF3237"/>
    <property type="match status" value="1"/>
</dbReference>
<dbReference type="PANTHER" id="PTHR37315">
    <property type="entry name" value="UPF0311 PROTEIN BLR7842"/>
    <property type="match status" value="1"/>
</dbReference>